<dbReference type="Pfam" id="PF02163">
    <property type="entry name" value="Peptidase_M50"/>
    <property type="match status" value="2"/>
</dbReference>
<evidence type="ECO:0000256" key="10">
    <source>
        <dbReference type="ARBA" id="ARBA00023049"/>
    </source>
</evidence>
<keyword evidence="7" id="KW-0378">Hydrolase</keyword>
<feature type="transmembrane region" description="Helical" evidence="12">
    <location>
        <begin position="20"/>
        <end position="41"/>
    </location>
</feature>
<comment type="cofactor">
    <cofactor evidence="1">
        <name>Zn(2+)</name>
        <dbReference type="ChEBI" id="CHEBI:29105"/>
    </cofactor>
</comment>
<feature type="transmembrane region" description="Helical" evidence="12">
    <location>
        <begin position="48"/>
        <end position="68"/>
    </location>
</feature>
<evidence type="ECO:0000259" key="13">
    <source>
        <dbReference type="Pfam" id="PF02163"/>
    </source>
</evidence>
<dbReference type="PANTHER" id="PTHR39188">
    <property type="entry name" value="MEMBRANE-ASSOCIATED ZINC METALLOPROTEASE M50B"/>
    <property type="match status" value="1"/>
</dbReference>
<evidence type="ECO:0000256" key="7">
    <source>
        <dbReference type="ARBA" id="ARBA00022801"/>
    </source>
</evidence>
<dbReference type="GO" id="GO:0046872">
    <property type="term" value="F:metal ion binding"/>
    <property type="evidence" value="ECO:0007669"/>
    <property type="project" value="UniProtKB-KW"/>
</dbReference>
<evidence type="ECO:0000313" key="14">
    <source>
        <dbReference type="EMBL" id="GBD09255.1"/>
    </source>
</evidence>
<protein>
    <submittedName>
        <fullName evidence="14">Zinc metalloprotease Rip3</fullName>
    </submittedName>
</protein>
<proteinExistence type="inferred from homology"/>
<evidence type="ECO:0000256" key="9">
    <source>
        <dbReference type="ARBA" id="ARBA00022989"/>
    </source>
</evidence>
<dbReference type="PANTHER" id="PTHR39188:SF3">
    <property type="entry name" value="STAGE IV SPORULATION PROTEIN FB"/>
    <property type="match status" value="1"/>
</dbReference>
<keyword evidence="9 12" id="KW-1133">Transmembrane helix</keyword>
<comment type="caution">
    <text evidence="14">The sequence shown here is derived from an EMBL/GenBank/DDBJ whole genome shotgun (WGS) entry which is preliminary data.</text>
</comment>
<feature type="transmembrane region" description="Helical" evidence="12">
    <location>
        <begin position="101"/>
        <end position="124"/>
    </location>
</feature>
<dbReference type="GO" id="GO:0008237">
    <property type="term" value="F:metallopeptidase activity"/>
    <property type="evidence" value="ECO:0007669"/>
    <property type="project" value="UniProtKB-KW"/>
</dbReference>
<feature type="domain" description="Peptidase M50" evidence="13">
    <location>
        <begin position="53"/>
        <end position="121"/>
    </location>
</feature>
<evidence type="ECO:0000256" key="11">
    <source>
        <dbReference type="ARBA" id="ARBA00023136"/>
    </source>
</evidence>
<keyword evidence="8" id="KW-0862">Zinc</keyword>
<dbReference type="GO" id="GO:0006508">
    <property type="term" value="P:proteolysis"/>
    <property type="evidence" value="ECO:0007669"/>
    <property type="project" value="UniProtKB-KW"/>
</dbReference>
<feature type="transmembrane region" description="Helical" evidence="12">
    <location>
        <begin position="136"/>
        <end position="160"/>
    </location>
</feature>
<evidence type="ECO:0000256" key="8">
    <source>
        <dbReference type="ARBA" id="ARBA00022833"/>
    </source>
</evidence>
<evidence type="ECO:0000256" key="4">
    <source>
        <dbReference type="ARBA" id="ARBA00022670"/>
    </source>
</evidence>
<name>A0A2H5Y735_9CHLR</name>
<evidence type="ECO:0000313" key="15">
    <source>
        <dbReference type="Proteomes" id="UP000236642"/>
    </source>
</evidence>
<dbReference type="AlphaFoldDB" id="A0A2H5Y735"/>
<dbReference type="EMBL" id="BEHY01000033">
    <property type="protein sequence ID" value="GBD09255.1"/>
    <property type="molecule type" value="Genomic_DNA"/>
</dbReference>
<keyword evidence="4 14" id="KW-0645">Protease</keyword>
<evidence type="ECO:0000256" key="3">
    <source>
        <dbReference type="ARBA" id="ARBA00007931"/>
    </source>
</evidence>
<feature type="transmembrane region" description="Helical" evidence="12">
    <location>
        <begin position="181"/>
        <end position="202"/>
    </location>
</feature>
<dbReference type="Proteomes" id="UP000236642">
    <property type="component" value="Unassembled WGS sequence"/>
</dbReference>
<comment type="similarity">
    <text evidence="3">Belongs to the peptidase M50B family.</text>
</comment>
<sequence length="346" mass="37123">MKSRSFTLELLTLAGTPVRVHWSLPALLAVAVLGAGALGGWREALRQGFGWGLLFGLVLLHEIGHLAAARLLRIPVSSILLWPLGGFTAVQLPAGRFGAELAIALAGPAVNLLIAMGLSAMGIGGGSPGSPGDRGGIWSILWLLNLLLGVFNLLPVFPLDGGRIMRSLLAMGFGEERGTQLALRVGQAGALGIGGMAVWQFMHRDAGGLVTMTVAMWLFGQTLQEARLLRRQEHLRRIPVAPYPQPLWIAINDRVALPAARRLLAHSGQPLLPVESAGQWAEGFFLNPEGIRRRPLRIVDGESSIAAAWSCLTRSEEPGLLVIRNGRPIGWLAREQVEALLQDHLS</sequence>
<keyword evidence="10 14" id="KW-0482">Metalloprotease</keyword>
<comment type="subcellular location">
    <subcellularLocation>
        <location evidence="2">Membrane</location>
        <topology evidence="2">Multi-pass membrane protein</topology>
    </subcellularLocation>
</comment>
<evidence type="ECO:0000256" key="12">
    <source>
        <dbReference type="SAM" id="Phobius"/>
    </source>
</evidence>
<feature type="domain" description="Peptidase M50" evidence="13">
    <location>
        <begin position="137"/>
        <end position="189"/>
    </location>
</feature>
<evidence type="ECO:0000256" key="5">
    <source>
        <dbReference type="ARBA" id="ARBA00022692"/>
    </source>
</evidence>
<dbReference type="GO" id="GO:0016020">
    <property type="term" value="C:membrane"/>
    <property type="evidence" value="ECO:0007669"/>
    <property type="project" value="UniProtKB-SubCell"/>
</dbReference>
<keyword evidence="6" id="KW-0479">Metal-binding</keyword>
<evidence type="ECO:0000256" key="1">
    <source>
        <dbReference type="ARBA" id="ARBA00001947"/>
    </source>
</evidence>
<organism evidence="14 15">
    <name type="scientific">Candidatus Thermoflexus japonica</name>
    <dbReference type="NCBI Taxonomy" id="2035417"/>
    <lineage>
        <taxon>Bacteria</taxon>
        <taxon>Bacillati</taxon>
        <taxon>Chloroflexota</taxon>
        <taxon>Thermoflexia</taxon>
        <taxon>Thermoflexales</taxon>
        <taxon>Thermoflexaceae</taxon>
        <taxon>Thermoflexus</taxon>
    </lineage>
</organism>
<evidence type="ECO:0000256" key="2">
    <source>
        <dbReference type="ARBA" id="ARBA00004141"/>
    </source>
</evidence>
<keyword evidence="5 12" id="KW-0812">Transmembrane</keyword>
<evidence type="ECO:0000256" key="6">
    <source>
        <dbReference type="ARBA" id="ARBA00022723"/>
    </source>
</evidence>
<accession>A0A2H5Y735</accession>
<reference evidence="15" key="1">
    <citation type="submission" date="2017-09" db="EMBL/GenBank/DDBJ databases">
        <title>Metaegenomics of thermophilic ammonia-oxidizing enrichment culture.</title>
        <authorList>
            <person name="Kato S."/>
            <person name="Suzuki K."/>
        </authorList>
    </citation>
    <scope>NUCLEOTIDE SEQUENCE [LARGE SCALE GENOMIC DNA]</scope>
</reference>
<feature type="transmembrane region" description="Helical" evidence="12">
    <location>
        <begin position="74"/>
        <end position="94"/>
    </location>
</feature>
<gene>
    <name evidence="14" type="primary">rip3</name>
    <name evidence="14" type="ORF">HRbin22_01505</name>
</gene>
<dbReference type="InterPro" id="IPR008915">
    <property type="entry name" value="Peptidase_M50"/>
</dbReference>
<keyword evidence="11 12" id="KW-0472">Membrane</keyword>